<dbReference type="SMART" id="SM00343">
    <property type="entry name" value="ZnF_C2HC"/>
    <property type="match status" value="1"/>
</dbReference>
<dbReference type="Proteomes" id="UP000046395">
    <property type="component" value="Unassembled WGS sequence"/>
</dbReference>
<keyword evidence="6" id="KW-0862">Zinc</keyword>
<dbReference type="PANTHER" id="PTHR37984:SF5">
    <property type="entry name" value="PROTEIN NYNRIN-LIKE"/>
    <property type="match status" value="1"/>
</dbReference>
<keyword evidence="2" id="KW-0548">Nucleotidyltransferase</keyword>
<dbReference type="Pfam" id="PF00665">
    <property type="entry name" value="rve"/>
    <property type="match status" value="1"/>
</dbReference>
<dbReference type="Pfam" id="PF00098">
    <property type="entry name" value="zf-CCHC"/>
    <property type="match status" value="1"/>
</dbReference>
<dbReference type="Pfam" id="PF23088">
    <property type="entry name" value="DUF7047"/>
    <property type="match status" value="1"/>
</dbReference>
<feature type="compositionally biased region" description="Basic and acidic residues" evidence="7">
    <location>
        <begin position="1185"/>
        <end position="1196"/>
    </location>
</feature>
<evidence type="ECO:0000256" key="2">
    <source>
        <dbReference type="ARBA" id="ARBA00022695"/>
    </source>
</evidence>
<keyword evidence="10" id="KW-1185">Reference proteome</keyword>
<dbReference type="InterPro" id="IPR055475">
    <property type="entry name" value="DUF7047"/>
</dbReference>
<feature type="domain" description="Integrase catalytic" evidence="9">
    <location>
        <begin position="921"/>
        <end position="1031"/>
    </location>
</feature>
<dbReference type="Pfam" id="PF00078">
    <property type="entry name" value="RVT_1"/>
    <property type="match status" value="1"/>
</dbReference>
<dbReference type="GO" id="GO:0006310">
    <property type="term" value="P:DNA recombination"/>
    <property type="evidence" value="ECO:0007669"/>
    <property type="project" value="UniProtKB-KW"/>
</dbReference>
<dbReference type="PROSITE" id="PS50158">
    <property type="entry name" value="ZF_CCHC"/>
    <property type="match status" value="1"/>
</dbReference>
<dbReference type="InterPro" id="IPR036397">
    <property type="entry name" value="RNaseH_sf"/>
</dbReference>
<protein>
    <submittedName>
        <fullName evidence="11">Uncharacterized protein</fullName>
    </submittedName>
</protein>
<evidence type="ECO:0000313" key="11">
    <source>
        <dbReference type="WBParaSite" id="TMUE_1000003267.1"/>
    </source>
</evidence>
<keyword evidence="4" id="KW-0378">Hydrolase</keyword>
<feature type="region of interest" description="Disordered" evidence="7">
    <location>
        <begin position="1129"/>
        <end position="1201"/>
    </location>
</feature>
<dbReference type="GO" id="GO:0042575">
    <property type="term" value="C:DNA polymerase complex"/>
    <property type="evidence" value="ECO:0007669"/>
    <property type="project" value="UniProtKB-ARBA"/>
</dbReference>
<evidence type="ECO:0000259" key="9">
    <source>
        <dbReference type="PROSITE" id="PS50994"/>
    </source>
</evidence>
<feature type="domain" description="CCHC-type" evidence="8">
    <location>
        <begin position="196"/>
        <end position="210"/>
    </location>
</feature>
<dbReference type="SUPFAM" id="SSF56672">
    <property type="entry name" value="DNA/RNA polymerases"/>
    <property type="match status" value="1"/>
</dbReference>
<keyword evidence="3" id="KW-0540">Nuclease</keyword>
<dbReference type="Gene3D" id="4.10.60.10">
    <property type="entry name" value="Zinc finger, CCHC-type"/>
    <property type="match status" value="1"/>
</dbReference>
<evidence type="ECO:0000256" key="5">
    <source>
        <dbReference type="ARBA" id="ARBA00023172"/>
    </source>
</evidence>
<dbReference type="CDD" id="cd00303">
    <property type="entry name" value="retropepsin_like"/>
    <property type="match status" value="1"/>
</dbReference>
<dbReference type="WBParaSite" id="TMUE_1000003267.1">
    <property type="protein sequence ID" value="TMUE_1000003267.1"/>
    <property type="gene ID" value="WBGene00298665"/>
</dbReference>
<dbReference type="InterPro" id="IPR001878">
    <property type="entry name" value="Znf_CCHC"/>
</dbReference>
<dbReference type="InterPro" id="IPR021109">
    <property type="entry name" value="Peptidase_aspartic_dom_sf"/>
</dbReference>
<evidence type="ECO:0000256" key="4">
    <source>
        <dbReference type="ARBA" id="ARBA00022759"/>
    </source>
</evidence>
<dbReference type="InterPro" id="IPR000477">
    <property type="entry name" value="RT_dom"/>
</dbReference>
<accession>A0A5S6Q8I2</accession>
<proteinExistence type="predicted"/>
<dbReference type="PROSITE" id="PS50994">
    <property type="entry name" value="INTEGRASE"/>
    <property type="match status" value="1"/>
</dbReference>
<dbReference type="GO" id="GO:0015074">
    <property type="term" value="P:DNA integration"/>
    <property type="evidence" value="ECO:0007669"/>
    <property type="project" value="InterPro"/>
</dbReference>
<feature type="compositionally biased region" description="Basic residues" evidence="7">
    <location>
        <begin position="220"/>
        <end position="233"/>
    </location>
</feature>
<evidence type="ECO:0000256" key="1">
    <source>
        <dbReference type="ARBA" id="ARBA00022679"/>
    </source>
</evidence>
<dbReference type="InterPro" id="IPR001584">
    <property type="entry name" value="Integrase_cat-core"/>
</dbReference>
<dbReference type="SUPFAM" id="SSF53098">
    <property type="entry name" value="Ribonuclease H-like"/>
    <property type="match status" value="1"/>
</dbReference>
<dbReference type="Gene3D" id="3.10.10.10">
    <property type="entry name" value="HIV Type 1 Reverse Transcriptase, subunit A, domain 1"/>
    <property type="match status" value="1"/>
</dbReference>
<dbReference type="InterPro" id="IPR002156">
    <property type="entry name" value="RNaseH_domain"/>
</dbReference>
<name>A0A5S6Q8I2_TRIMR</name>
<keyword evidence="4" id="KW-0255">Endonuclease</keyword>
<dbReference type="Gene3D" id="3.30.420.10">
    <property type="entry name" value="Ribonuclease H-like superfamily/Ribonuclease H"/>
    <property type="match status" value="2"/>
</dbReference>
<keyword evidence="6" id="KW-0479">Metal-binding</keyword>
<evidence type="ECO:0000256" key="7">
    <source>
        <dbReference type="SAM" id="MobiDB-lite"/>
    </source>
</evidence>
<keyword evidence="5" id="KW-0233">DNA recombination</keyword>
<dbReference type="InterPro" id="IPR043128">
    <property type="entry name" value="Rev_trsase/Diguanyl_cyclase"/>
</dbReference>
<evidence type="ECO:0000256" key="6">
    <source>
        <dbReference type="PROSITE-ProRule" id="PRU00047"/>
    </source>
</evidence>
<keyword evidence="1" id="KW-0808">Transferase</keyword>
<dbReference type="InterPro" id="IPR043502">
    <property type="entry name" value="DNA/RNA_pol_sf"/>
</dbReference>
<reference evidence="11" key="1">
    <citation type="submission" date="2019-12" db="UniProtKB">
        <authorList>
            <consortium name="WormBaseParasite"/>
        </authorList>
    </citation>
    <scope>IDENTIFICATION</scope>
</reference>
<dbReference type="GO" id="GO:0008270">
    <property type="term" value="F:zinc ion binding"/>
    <property type="evidence" value="ECO:0007669"/>
    <property type="project" value="UniProtKB-KW"/>
</dbReference>
<organism evidence="10 11">
    <name type="scientific">Trichuris muris</name>
    <name type="common">Mouse whipworm</name>
    <dbReference type="NCBI Taxonomy" id="70415"/>
    <lineage>
        <taxon>Eukaryota</taxon>
        <taxon>Metazoa</taxon>
        <taxon>Ecdysozoa</taxon>
        <taxon>Nematoda</taxon>
        <taxon>Enoplea</taxon>
        <taxon>Dorylaimia</taxon>
        <taxon>Trichinellida</taxon>
        <taxon>Trichuridae</taxon>
        <taxon>Trichuris</taxon>
    </lineage>
</organism>
<dbReference type="STRING" id="70415.A0A5S6Q8I2"/>
<dbReference type="GO" id="GO:0004523">
    <property type="term" value="F:RNA-DNA hybrid ribonuclease activity"/>
    <property type="evidence" value="ECO:0007669"/>
    <property type="project" value="InterPro"/>
</dbReference>
<dbReference type="InterPro" id="IPR012337">
    <property type="entry name" value="RNaseH-like_sf"/>
</dbReference>
<dbReference type="Gene3D" id="3.30.70.270">
    <property type="match status" value="1"/>
</dbReference>
<evidence type="ECO:0000259" key="8">
    <source>
        <dbReference type="PROSITE" id="PS50158"/>
    </source>
</evidence>
<dbReference type="InterPro" id="IPR050951">
    <property type="entry name" value="Retrovirus_Pol_polyprotein"/>
</dbReference>
<dbReference type="SUPFAM" id="SSF50630">
    <property type="entry name" value="Acid proteases"/>
    <property type="match status" value="1"/>
</dbReference>
<evidence type="ECO:0000256" key="3">
    <source>
        <dbReference type="ARBA" id="ARBA00022722"/>
    </source>
</evidence>
<feature type="region of interest" description="Disordered" evidence="7">
    <location>
        <begin position="213"/>
        <end position="236"/>
    </location>
</feature>
<dbReference type="GO" id="GO:0003676">
    <property type="term" value="F:nucleic acid binding"/>
    <property type="evidence" value="ECO:0007669"/>
    <property type="project" value="InterPro"/>
</dbReference>
<keyword evidence="6" id="KW-0863">Zinc-finger</keyword>
<dbReference type="PANTHER" id="PTHR37984">
    <property type="entry name" value="PROTEIN CBG26694"/>
    <property type="match status" value="1"/>
</dbReference>
<sequence>MERPGGVSMIDIRMIPEFDGSSLSAHEWLRKAESACRLCGVNDVARMIGLRLTGAAFEVYDQMAPEDQGKLDKVRERLLTAFAPDPFIAYDELIMRRLRDRETADAFLAALRQLALLAGGVSERVMTSIFVRGLPEQIQDALRAGARMEILTLDELLSRARAMLAKGPSGWNGNLAIVAASSSSSPEARVPGTVLRCYACGGPNHFARDCMTQRQESYGRRQKTRKHSGKRRQGGCSGAGALPSLIKALPSVWIQVDGVDRRALVDSGCTSCVVHAPCCRRWSKQPTSLYTISGDKLRCAGVGTATLELREGHAVEVDVIVSEQKPLGFDLVLGIHAIQRLGGMFLDHQGDVLLGPLNAPICASAHAEIRVEGAEFVAAYEPTLKSWKAAWKWANGCAPTILHNTKEEYPPAIAVRPAYEKELTTWIQNGWLIPYDEQRLGPPRALIPLMAVIQRAKGKVRPVLDFRELNGHIDTFTANSDVCANKIREWRRRGTNVTILDLRKAYLQIRVEESLWPYQTVMIHGRRYCLTRLGFGLNVAPSIMKAVVDKVLSLAPEVSRGSSAYLDDIFVDESVVNRRVVSKHLAEYGLESKTPESVWEGARVLGLNVWGERNMLRWKRGTEIAEPPKKLTRRTVFSYCGELVGHYPVCGWLRVASAFVKREANSVTSRWDEPIHGGPVPQHLDEMVRQLKEHDPVQGRWDISGTVARIWVDASMLALGAALEVDGEIVEDGTWLRPDEARHINMAELDAVIKGLNLALTWKMKTVELMTDSATVHRWIEDGLLGKARLKTKAANEMLIRRRIETVLALVREYQLSLTVTLVRSIDNKADRLTRVPNRWIARPDMFGTQACAAAVNDEQSTVSLIVTVHHEAGHPGVRRTLYFARRRDPRISKREVRRVLSECDICKSIDPAPAKWKHGVLEVPQIWQRVGVDVTHYGKDLYLTMIDCGPSRFAIWRLLIHRSSVEVARHLESVFYERGAPEELLTDNDTAFRSREVRLVTERWGTRLRFRCAYAPSGNGITEQCHRTIKVIAARTKCSIQEAVHRYNLTPRDDRNAITAPANAIHRYILRDRNEISTITPERSTDCPYSVGDAVWVRPHAGRCDSQYCKGLVTRVISDQAIEINGMPRHVRDVRRRNRTPQQTFGSAPQPAVNDPTEEYSKEQSRWVGIPTHAEEPVPTQSVHDQRQAQTDPRRSTRIRQQTSALPRIALCGCLGGAGDRTPECLQSHQAVWVAAALKCGSAAAEMAPPTHLSLDVDHCASIVDNFHAMPCSWEEMHISHLMENKTTWRAADD</sequence>
<evidence type="ECO:0000313" key="10">
    <source>
        <dbReference type="Proteomes" id="UP000046395"/>
    </source>
</evidence>
<dbReference type="Pfam" id="PF13456">
    <property type="entry name" value="RVT_3"/>
    <property type="match status" value="1"/>
</dbReference>